<evidence type="ECO:0000313" key="2">
    <source>
        <dbReference type="Proteomes" id="UP001281410"/>
    </source>
</evidence>
<dbReference type="AlphaFoldDB" id="A0AAE0B3B2"/>
<dbReference type="Proteomes" id="UP001281410">
    <property type="component" value="Unassembled WGS sequence"/>
</dbReference>
<evidence type="ECO:0000313" key="1">
    <source>
        <dbReference type="EMBL" id="KAK3228597.1"/>
    </source>
</evidence>
<keyword evidence="2" id="KW-1185">Reference proteome</keyword>
<organism evidence="1 2">
    <name type="scientific">Dipteronia sinensis</name>
    <dbReference type="NCBI Taxonomy" id="43782"/>
    <lineage>
        <taxon>Eukaryota</taxon>
        <taxon>Viridiplantae</taxon>
        <taxon>Streptophyta</taxon>
        <taxon>Embryophyta</taxon>
        <taxon>Tracheophyta</taxon>
        <taxon>Spermatophyta</taxon>
        <taxon>Magnoliopsida</taxon>
        <taxon>eudicotyledons</taxon>
        <taxon>Gunneridae</taxon>
        <taxon>Pentapetalae</taxon>
        <taxon>rosids</taxon>
        <taxon>malvids</taxon>
        <taxon>Sapindales</taxon>
        <taxon>Sapindaceae</taxon>
        <taxon>Hippocastanoideae</taxon>
        <taxon>Acereae</taxon>
        <taxon>Dipteronia</taxon>
    </lineage>
</organism>
<accession>A0AAE0B3B2</accession>
<proteinExistence type="predicted"/>
<dbReference type="PANTHER" id="PTHR46477:SF5">
    <property type="entry name" value="PHORBOL-ESTER_DAG-TYPE DOMAIN-CONTAINING PROTEIN"/>
    <property type="match status" value="1"/>
</dbReference>
<name>A0AAE0B3B2_9ROSI</name>
<sequence>MGEIHVGHSDHKLVLKNYKKEPYICDDHNEPGIGSRCRCEDYENDLHKHYMFYKSTTHHAFFPKSTYKFLFQPPAQH</sequence>
<reference evidence="1" key="1">
    <citation type="journal article" date="2023" name="Plant J.">
        <title>Genome sequences and population genomics provide insights into the demographic history, inbreeding, and mutation load of two 'living fossil' tree species of Dipteronia.</title>
        <authorList>
            <person name="Feng Y."/>
            <person name="Comes H.P."/>
            <person name="Chen J."/>
            <person name="Zhu S."/>
            <person name="Lu R."/>
            <person name="Zhang X."/>
            <person name="Li P."/>
            <person name="Qiu J."/>
            <person name="Olsen K.M."/>
            <person name="Qiu Y."/>
        </authorList>
    </citation>
    <scope>NUCLEOTIDE SEQUENCE</scope>
    <source>
        <strain evidence="1">NBL</strain>
    </source>
</reference>
<comment type="caution">
    <text evidence="1">The sequence shown here is derived from an EMBL/GenBank/DDBJ whole genome shotgun (WGS) entry which is preliminary data.</text>
</comment>
<gene>
    <name evidence="1" type="ORF">Dsin_000478</name>
</gene>
<protein>
    <submittedName>
        <fullName evidence="1">Uncharacterized protein</fullName>
    </submittedName>
</protein>
<dbReference type="PANTHER" id="PTHR46477">
    <property type="entry name" value="CYSTEINE/HISTIDINE-RICH C1 DOMAIN FAMILY PROTEIN"/>
    <property type="match status" value="1"/>
</dbReference>
<dbReference type="EMBL" id="JANJYJ010000001">
    <property type="protein sequence ID" value="KAK3228597.1"/>
    <property type="molecule type" value="Genomic_DNA"/>
</dbReference>